<organism evidence="1 2">
    <name type="scientific">Entomophthora muscae</name>
    <dbReference type="NCBI Taxonomy" id="34485"/>
    <lineage>
        <taxon>Eukaryota</taxon>
        <taxon>Fungi</taxon>
        <taxon>Fungi incertae sedis</taxon>
        <taxon>Zoopagomycota</taxon>
        <taxon>Entomophthoromycotina</taxon>
        <taxon>Entomophthoromycetes</taxon>
        <taxon>Entomophthorales</taxon>
        <taxon>Entomophthoraceae</taxon>
        <taxon>Entomophthora</taxon>
    </lineage>
</organism>
<sequence length="222" mass="25005">MTFSSQEHKGAGGGSYKPSMFNAQLPEDPCKTPQLTRDPIARDGQDIPTSPTFSILETPDDSSCTFEEFYADELTDDEYDYSTPPLQLHERTREQRAFIESTLALRPHMLSKQQVESISRVIIEMEHYTSFMVQTFLKTLVVNSSQVEYSILIHTLAAAAAFHDARTSPGSHPPNAIPCPPDAVDHYSCATELLPLIETPHFLFYIVYKLLDVVRQMALCFL</sequence>
<proteinExistence type="predicted"/>
<gene>
    <name evidence="1" type="ORF">DSO57_1016330</name>
</gene>
<reference evidence="1" key="1">
    <citation type="submission" date="2022-04" db="EMBL/GenBank/DDBJ databases">
        <title>Genome of the entomopathogenic fungus Entomophthora muscae.</title>
        <authorList>
            <person name="Elya C."/>
            <person name="Lovett B.R."/>
            <person name="Lee E."/>
            <person name="Macias A.M."/>
            <person name="Hajek A.E."/>
            <person name="De Bivort B.L."/>
            <person name="Kasson M.T."/>
            <person name="De Fine Licht H.H."/>
            <person name="Stajich J.E."/>
        </authorList>
    </citation>
    <scope>NUCLEOTIDE SEQUENCE</scope>
    <source>
        <strain evidence="1">Berkeley</strain>
    </source>
</reference>
<comment type="caution">
    <text evidence="1">The sequence shown here is derived from an EMBL/GenBank/DDBJ whole genome shotgun (WGS) entry which is preliminary data.</text>
</comment>
<evidence type="ECO:0000313" key="2">
    <source>
        <dbReference type="Proteomes" id="UP001165960"/>
    </source>
</evidence>
<name>A0ACC2TFM2_9FUNG</name>
<protein>
    <submittedName>
        <fullName evidence="1">Uncharacterized protein</fullName>
    </submittedName>
</protein>
<evidence type="ECO:0000313" key="1">
    <source>
        <dbReference type="EMBL" id="KAJ9073459.1"/>
    </source>
</evidence>
<keyword evidence="2" id="KW-1185">Reference proteome</keyword>
<dbReference type="Proteomes" id="UP001165960">
    <property type="component" value="Unassembled WGS sequence"/>
</dbReference>
<accession>A0ACC2TFM2</accession>
<dbReference type="EMBL" id="QTSX02002906">
    <property type="protein sequence ID" value="KAJ9073459.1"/>
    <property type="molecule type" value="Genomic_DNA"/>
</dbReference>